<gene>
    <name evidence="1" type="ORF">JAO74_02960</name>
</gene>
<name>A0ABS0XL35_9SPHN</name>
<dbReference type="Proteomes" id="UP000640426">
    <property type="component" value="Unassembled WGS sequence"/>
</dbReference>
<organism evidence="1 2">
    <name type="scientific">Sphingomonas mollis</name>
    <dbReference type="NCBI Taxonomy" id="2795726"/>
    <lineage>
        <taxon>Bacteria</taxon>
        <taxon>Pseudomonadati</taxon>
        <taxon>Pseudomonadota</taxon>
        <taxon>Alphaproteobacteria</taxon>
        <taxon>Sphingomonadales</taxon>
        <taxon>Sphingomonadaceae</taxon>
        <taxon>Sphingomonas</taxon>
    </lineage>
</organism>
<evidence type="ECO:0000313" key="2">
    <source>
        <dbReference type="Proteomes" id="UP000640426"/>
    </source>
</evidence>
<evidence type="ECO:0000313" key="1">
    <source>
        <dbReference type="EMBL" id="MBJ6120748.1"/>
    </source>
</evidence>
<keyword evidence="2" id="KW-1185">Reference proteome</keyword>
<proteinExistence type="predicted"/>
<reference evidence="2" key="1">
    <citation type="submission" date="2020-12" db="EMBL/GenBank/DDBJ databases">
        <title>Hymenobacter sp.</title>
        <authorList>
            <person name="Kim M.K."/>
        </authorList>
    </citation>
    <scope>NUCLEOTIDE SEQUENCE [LARGE SCALE GENOMIC DNA]</scope>
    <source>
        <strain evidence="2">BT553</strain>
    </source>
</reference>
<dbReference type="RefSeq" id="WP_199034816.1">
    <property type="nucleotide sequence ID" value="NZ_JAELXS010000001.1"/>
</dbReference>
<dbReference type="EMBL" id="JAELXS010000001">
    <property type="protein sequence ID" value="MBJ6120748.1"/>
    <property type="molecule type" value="Genomic_DNA"/>
</dbReference>
<comment type="caution">
    <text evidence="1">The sequence shown here is derived from an EMBL/GenBank/DDBJ whole genome shotgun (WGS) entry which is preliminary data.</text>
</comment>
<accession>A0ABS0XL35</accession>
<sequence>MEQKHGSIAILIEWATVKGNSVMRLVLAFASIATLFVGTTATAAPVDVPQPFFASPVSDGILSSSCGTGAAGRYGFADDVVANVDRQAASLRNATIATWSIEFATPLIAANAARAGLLD</sequence>
<protein>
    <submittedName>
        <fullName evidence="1">Uncharacterized protein</fullName>
    </submittedName>
</protein>